<gene>
    <name evidence="2" type="ORF">CDL15_Pgr005311</name>
</gene>
<accession>A0A218XEK6</accession>
<name>A0A218XEK6_PUNGR</name>
<dbReference type="AlphaFoldDB" id="A0A218XEK6"/>
<comment type="caution">
    <text evidence="2">The sequence shown here is derived from an EMBL/GenBank/DDBJ whole genome shotgun (WGS) entry which is preliminary data.</text>
</comment>
<sequence>MRAPMQRGLKVSTLKLVDQNWMLTSITNSKQKSPSSLCGLSRFLPQLSSSGRRPLSSSEVGEEGGSLEMRGRWTGSGGRRGWNARDLGQANDDQWLFTF</sequence>
<evidence type="ECO:0000313" key="3">
    <source>
        <dbReference type="Proteomes" id="UP000197138"/>
    </source>
</evidence>
<feature type="compositionally biased region" description="Low complexity" evidence="1">
    <location>
        <begin position="48"/>
        <end position="59"/>
    </location>
</feature>
<evidence type="ECO:0000313" key="2">
    <source>
        <dbReference type="EMBL" id="OWM82911.1"/>
    </source>
</evidence>
<evidence type="ECO:0000256" key="1">
    <source>
        <dbReference type="SAM" id="MobiDB-lite"/>
    </source>
</evidence>
<feature type="region of interest" description="Disordered" evidence="1">
    <location>
        <begin position="48"/>
        <end position="86"/>
    </location>
</feature>
<organism evidence="2 3">
    <name type="scientific">Punica granatum</name>
    <name type="common">Pomegranate</name>
    <dbReference type="NCBI Taxonomy" id="22663"/>
    <lineage>
        <taxon>Eukaryota</taxon>
        <taxon>Viridiplantae</taxon>
        <taxon>Streptophyta</taxon>
        <taxon>Embryophyta</taxon>
        <taxon>Tracheophyta</taxon>
        <taxon>Spermatophyta</taxon>
        <taxon>Magnoliopsida</taxon>
        <taxon>eudicotyledons</taxon>
        <taxon>Gunneridae</taxon>
        <taxon>Pentapetalae</taxon>
        <taxon>rosids</taxon>
        <taxon>malvids</taxon>
        <taxon>Myrtales</taxon>
        <taxon>Lythraceae</taxon>
        <taxon>Punica</taxon>
    </lineage>
</organism>
<dbReference type="Proteomes" id="UP000197138">
    <property type="component" value="Unassembled WGS sequence"/>
</dbReference>
<dbReference type="EMBL" id="MTKT01001941">
    <property type="protein sequence ID" value="OWM82911.1"/>
    <property type="molecule type" value="Genomic_DNA"/>
</dbReference>
<reference evidence="3" key="1">
    <citation type="journal article" date="2017" name="Plant J.">
        <title>The pomegranate (Punica granatum L.) genome and the genomics of punicalagin biosynthesis.</title>
        <authorList>
            <person name="Qin G."/>
            <person name="Xu C."/>
            <person name="Ming R."/>
            <person name="Tang H."/>
            <person name="Guyot R."/>
            <person name="Kramer E.M."/>
            <person name="Hu Y."/>
            <person name="Yi X."/>
            <person name="Qi Y."/>
            <person name="Xu X."/>
            <person name="Gao Z."/>
            <person name="Pan H."/>
            <person name="Jian J."/>
            <person name="Tian Y."/>
            <person name="Yue Z."/>
            <person name="Xu Y."/>
        </authorList>
    </citation>
    <scope>NUCLEOTIDE SEQUENCE [LARGE SCALE GENOMIC DNA]</scope>
    <source>
        <strain evidence="3">cv. Dabenzi</strain>
    </source>
</reference>
<protein>
    <submittedName>
        <fullName evidence="2">Uncharacterized protein</fullName>
    </submittedName>
</protein>
<proteinExistence type="predicted"/>